<keyword evidence="3" id="KW-1185">Reference proteome</keyword>
<feature type="transmembrane region" description="Helical" evidence="1">
    <location>
        <begin position="29"/>
        <end position="50"/>
    </location>
</feature>
<evidence type="ECO:0000313" key="2">
    <source>
        <dbReference type="EMBL" id="KUF19264.1"/>
    </source>
</evidence>
<sequence>MLWQMTFNLNVLPCSGIELPVRADGDAGAASAAAIWLLVVIFLAVIMLILGGWEPAVSVGIGGCAGVLAAKPRPALT</sequence>
<keyword evidence="1" id="KW-0812">Transmembrane</keyword>
<keyword evidence="1" id="KW-0472">Membrane</keyword>
<evidence type="ECO:0000313" key="3">
    <source>
        <dbReference type="Proteomes" id="UP000054804"/>
    </source>
</evidence>
<dbReference type="AlphaFoldDB" id="A0A0W7X8X8"/>
<dbReference type="EMBL" id="LOCL01000028">
    <property type="protein sequence ID" value="KUF19264.1"/>
    <property type="molecule type" value="Genomic_DNA"/>
</dbReference>
<keyword evidence="1" id="KW-1133">Transmembrane helix</keyword>
<name>A0A0W7X8X8_9ACTN</name>
<reference evidence="2 3" key="1">
    <citation type="submission" date="2015-12" db="EMBL/GenBank/DDBJ databases">
        <title>Draft genome sequence of Streptomyces silvensis ATCC 53525, a producer of novel hormone antagonists.</title>
        <authorList>
            <person name="Johnston C.W."/>
            <person name="Li Y."/>
            <person name="Magarvey N.A."/>
        </authorList>
    </citation>
    <scope>NUCLEOTIDE SEQUENCE [LARGE SCALE GENOMIC DNA]</scope>
    <source>
        <strain evidence="2 3">ATCC 53525</strain>
    </source>
</reference>
<protein>
    <submittedName>
        <fullName evidence="2">Uncharacterized protein</fullName>
    </submittedName>
</protein>
<proteinExistence type="predicted"/>
<organism evidence="2 3">
    <name type="scientific">Streptomyces silvensis</name>
    <dbReference type="NCBI Taxonomy" id="1765722"/>
    <lineage>
        <taxon>Bacteria</taxon>
        <taxon>Bacillati</taxon>
        <taxon>Actinomycetota</taxon>
        <taxon>Actinomycetes</taxon>
        <taxon>Kitasatosporales</taxon>
        <taxon>Streptomycetaceae</taxon>
        <taxon>Streptomyces</taxon>
    </lineage>
</organism>
<comment type="caution">
    <text evidence="2">The sequence shown here is derived from an EMBL/GenBank/DDBJ whole genome shotgun (WGS) entry which is preliminary data.</text>
</comment>
<gene>
    <name evidence="2" type="ORF">AT728_22320</name>
</gene>
<evidence type="ECO:0000256" key="1">
    <source>
        <dbReference type="SAM" id="Phobius"/>
    </source>
</evidence>
<accession>A0A0W7X8X8</accession>
<dbReference type="Proteomes" id="UP000054804">
    <property type="component" value="Unassembled WGS sequence"/>
</dbReference>